<dbReference type="Proteomes" id="UP001297600">
    <property type="component" value="Unassembled WGS sequence"/>
</dbReference>
<dbReference type="PANTHER" id="PTHR30537:SF5">
    <property type="entry name" value="HTH-TYPE TRANSCRIPTIONAL ACTIVATOR TTDR-RELATED"/>
    <property type="match status" value="1"/>
</dbReference>
<accession>A0ABS9MTD0</accession>
<dbReference type="InterPro" id="IPR000847">
    <property type="entry name" value="LysR_HTH_N"/>
</dbReference>
<dbReference type="PROSITE" id="PS50931">
    <property type="entry name" value="HTH_LYSR"/>
    <property type="match status" value="1"/>
</dbReference>
<comment type="caution">
    <text evidence="6">The sequence shown here is derived from an EMBL/GenBank/DDBJ whole genome shotgun (WGS) entry which is preliminary data.</text>
</comment>
<dbReference type="Gene3D" id="3.40.190.290">
    <property type="match status" value="1"/>
</dbReference>
<evidence type="ECO:0000259" key="5">
    <source>
        <dbReference type="PROSITE" id="PS50931"/>
    </source>
</evidence>
<sequence length="316" mass="35416">MLDNLLAWRAFLAVAKTGAISVAARLLDLDSAAVSHMVAEIEQALGYALFDRSKRPFKLTPRGRVVADTVNPLSSGLLDLRELFDEDTNSFITVAAPTDPNQCYLHDQLFQYSLEHPGVHFYLRSACSVEDVLSGRIDIALIDCPIASPELVIRFCIQAVAVPLASRGYVERCGEPKTIEDLKNHTGLLLRQGMHQRTSYLYDSAGEISPALKWKNVFMTDAQLTLNHMMLEGLGIVVDCVPQHLLPQLESGEVVPVLRGWRRKPQEFSIVTRRDREGLSDELHAFALWWCRKEKEAARERTRKADALLFSLFGKG</sequence>
<dbReference type="InterPro" id="IPR036390">
    <property type="entry name" value="WH_DNA-bd_sf"/>
</dbReference>
<evidence type="ECO:0000256" key="1">
    <source>
        <dbReference type="ARBA" id="ARBA00009437"/>
    </source>
</evidence>
<dbReference type="InterPro" id="IPR005119">
    <property type="entry name" value="LysR_subst-bd"/>
</dbReference>
<evidence type="ECO:0000256" key="4">
    <source>
        <dbReference type="ARBA" id="ARBA00023163"/>
    </source>
</evidence>
<dbReference type="SUPFAM" id="SSF53850">
    <property type="entry name" value="Periplasmic binding protein-like II"/>
    <property type="match status" value="1"/>
</dbReference>
<dbReference type="Pfam" id="PF00126">
    <property type="entry name" value="HTH_1"/>
    <property type="match status" value="1"/>
</dbReference>
<feature type="domain" description="HTH lysR-type" evidence="5">
    <location>
        <begin position="3"/>
        <end position="60"/>
    </location>
</feature>
<proteinExistence type="inferred from homology"/>
<dbReference type="RefSeq" id="WP_237979234.1">
    <property type="nucleotide sequence ID" value="NZ_JAKNCT010000010.1"/>
</dbReference>
<name>A0ABS9MTD0_9BURK</name>
<dbReference type="Pfam" id="PF03466">
    <property type="entry name" value="LysR_substrate"/>
    <property type="match status" value="1"/>
</dbReference>
<dbReference type="EMBL" id="JAKNCT010000010">
    <property type="protein sequence ID" value="MCG5031500.1"/>
    <property type="molecule type" value="Genomic_DNA"/>
</dbReference>
<dbReference type="InterPro" id="IPR036388">
    <property type="entry name" value="WH-like_DNA-bd_sf"/>
</dbReference>
<gene>
    <name evidence="6" type="ORF">MAF45_08605</name>
</gene>
<keyword evidence="2" id="KW-0805">Transcription regulation</keyword>
<evidence type="ECO:0000313" key="7">
    <source>
        <dbReference type="Proteomes" id="UP001297600"/>
    </source>
</evidence>
<comment type="similarity">
    <text evidence="1">Belongs to the LysR transcriptional regulatory family.</text>
</comment>
<evidence type="ECO:0000256" key="2">
    <source>
        <dbReference type="ARBA" id="ARBA00023015"/>
    </source>
</evidence>
<protein>
    <submittedName>
        <fullName evidence="6">LysR family transcriptional regulator</fullName>
    </submittedName>
</protein>
<keyword evidence="3" id="KW-0238">DNA-binding</keyword>
<keyword evidence="4" id="KW-0804">Transcription</keyword>
<dbReference type="SUPFAM" id="SSF46785">
    <property type="entry name" value="Winged helix' DNA-binding domain"/>
    <property type="match status" value="1"/>
</dbReference>
<organism evidence="6 7">
    <name type="scientific">Mesosutterella porci</name>
    <dbReference type="NCBI Taxonomy" id="2915351"/>
    <lineage>
        <taxon>Bacteria</taxon>
        <taxon>Pseudomonadati</taxon>
        <taxon>Pseudomonadota</taxon>
        <taxon>Betaproteobacteria</taxon>
        <taxon>Burkholderiales</taxon>
        <taxon>Sutterellaceae</taxon>
        <taxon>Mesosutterella</taxon>
    </lineage>
</organism>
<evidence type="ECO:0000313" key="6">
    <source>
        <dbReference type="EMBL" id="MCG5031500.1"/>
    </source>
</evidence>
<keyword evidence="7" id="KW-1185">Reference proteome</keyword>
<dbReference type="PANTHER" id="PTHR30537">
    <property type="entry name" value="HTH-TYPE TRANSCRIPTIONAL REGULATOR"/>
    <property type="match status" value="1"/>
</dbReference>
<dbReference type="Gene3D" id="1.10.10.10">
    <property type="entry name" value="Winged helix-like DNA-binding domain superfamily/Winged helix DNA-binding domain"/>
    <property type="match status" value="1"/>
</dbReference>
<evidence type="ECO:0000256" key="3">
    <source>
        <dbReference type="ARBA" id="ARBA00023125"/>
    </source>
</evidence>
<reference evidence="6 7" key="1">
    <citation type="submission" date="2022-02" db="EMBL/GenBank/DDBJ databases">
        <title>Mesosutterella porci, a novel member of the family Sutterellaceae from pig feces.</title>
        <authorList>
            <person name="Wylensek D."/>
            <person name="Clavel T."/>
        </authorList>
    </citation>
    <scope>NUCLEOTIDE SEQUENCE [LARGE SCALE GENOMIC DNA]</scope>
    <source>
        <strain evidence="7">oilRF-744-wt-GAM-9</strain>
    </source>
</reference>
<dbReference type="InterPro" id="IPR058163">
    <property type="entry name" value="LysR-type_TF_proteobact-type"/>
</dbReference>